<proteinExistence type="predicted"/>
<evidence type="ECO:0000313" key="3">
    <source>
        <dbReference type="Proteomes" id="UP000615989"/>
    </source>
</evidence>
<dbReference type="RefSeq" id="WP_169119497.1">
    <property type="nucleotide sequence ID" value="NZ_WTVG02000040.1"/>
</dbReference>
<feature type="region of interest" description="Disordered" evidence="1">
    <location>
        <begin position="1"/>
        <end position="28"/>
    </location>
</feature>
<accession>A0ABX1PPE3</accession>
<organism evidence="2 3">
    <name type="scientific">Aromatoleum anaerobium</name>
    <dbReference type="NCBI Taxonomy" id="182180"/>
    <lineage>
        <taxon>Bacteria</taxon>
        <taxon>Pseudomonadati</taxon>
        <taxon>Pseudomonadota</taxon>
        <taxon>Betaproteobacteria</taxon>
        <taxon>Rhodocyclales</taxon>
        <taxon>Rhodocyclaceae</taxon>
        <taxon>Aromatoleum</taxon>
    </lineage>
</organism>
<keyword evidence="3" id="KW-1185">Reference proteome</keyword>
<evidence type="ECO:0000313" key="2">
    <source>
        <dbReference type="EMBL" id="NMG26164.1"/>
    </source>
</evidence>
<reference evidence="2" key="1">
    <citation type="submission" date="2019-12" db="EMBL/GenBank/DDBJ databases">
        <title>Comparative genomics gives insights into the taxonomy of the Azoarcus-Aromatoleum group and reveals separate origins of nif in the plant-associated Azoarcus and non-plant-associated Aromatoleum sub-groups.</title>
        <authorList>
            <person name="Lafos M."/>
            <person name="Maluk M."/>
            <person name="Batista M."/>
            <person name="Junghare M."/>
            <person name="Carmona M."/>
            <person name="Faoro H."/>
            <person name="Cruz L.M."/>
            <person name="Battistoni F."/>
            <person name="De Souza E."/>
            <person name="Pedrosa F."/>
            <person name="Chen W.-M."/>
            <person name="Poole P.S."/>
            <person name="Dixon R.A."/>
            <person name="James E.K."/>
        </authorList>
    </citation>
    <scope>NUCLEOTIDE SEQUENCE</scope>
    <source>
        <strain evidence="2">LuFRes1</strain>
    </source>
</reference>
<evidence type="ECO:0008006" key="4">
    <source>
        <dbReference type="Google" id="ProtNLM"/>
    </source>
</evidence>
<dbReference type="Proteomes" id="UP000615989">
    <property type="component" value="Unassembled WGS sequence"/>
</dbReference>
<evidence type="ECO:0000256" key="1">
    <source>
        <dbReference type="SAM" id="MobiDB-lite"/>
    </source>
</evidence>
<sequence length="114" mass="12711">MKTPGTHTAVPSAVEQRHSTAGRFQGTDNPRHLRALALLLQRPAKREELDARAGCSNAPELVAELRRRGLDVPCERVSAIDRDGHPCRPGVYHLTGADRRKVSRWMHLRGGRYA</sequence>
<name>A0ABX1PPE3_9RHOO</name>
<protein>
    <recommendedName>
        <fullName evidence="4">Helix-turn-helix domain-containing protein</fullName>
    </recommendedName>
</protein>
<gene>
    <name evidence="2" type="ORF">GO606_15865</name>
</gene>
<comment type="caution">
    <text evidence="2">The sequence shown here is derived from an EMBL/GenBank/DDBJ whole genome shotgun (WGS) entry which is preliminary data.</text>
</comment>
<dbReference type="EMBL" id="WTVG01000056">
    <property type="protein sequence ID" value="NMG26164.1"/>
    <property type="molecule type" value="Genomic_DNA"/>
</dbReference>